<organism evidence="1 2">
    <name type="scientific">Enterovibrio gelatinilyticus</name>
    <dbReference type="NCBI Taxonomy" id="2899819"/>
    <lineage>
        <taxon>Bacteria</taxon>
        <taxon>Pseudomonadati</taxon>
        <taxon>Pseudomonadota</taxon>
        <taxon>Gammaproteobacteria</taxon>
        <taxon>Vibrionales</taxon>
        <taxon>Vibrionaceae</taxon>
        <taxon>Enterovibrio</taxon>
    </lineage>
</organism>
<accession>A0ABT5R5U0</accession>
<proteinExistence type="predicted"/>
<gene>
    <name evidence="1" type="ORF">LRP50_21205</name>
</gene>
<evidence type="ECO:0000313" key="1">
    <source>
        <dbReference type="EMBL" id="MDD1795643.1"/>
    </source>
</evidence>
<dbReference type="Proteomes" id="UP001149400">
    <property type="component" value="Unassembled WGS sequence"/>
</dbReference>
<dbReference type="EMBL" id="JAJUBC010000032">
    <property type="protein sequence ID" value="MDD1795643.1"/>
    <property type="molecule type" value="Genomic_DNA"/>
</dbReference>
<sequence length="52" mass="5966">MAKTLCDWKSKEIEKDVLELAKLVKAPEYACRKCARVANTKKVLCKPIYLKP</sequence>
<evidence type="ECO:0000313" key="2">
    <source>
        <dbReference type="Proteomes" id="UP001149400"/>
    </source>
</evidence>
<keyword evidence="2" id="KW-1185">Reference proteome</keyword>
<name>A0ABT5R5U0_9GAMM</name>
<reference evidence="1" key="1">
    <citation type="submission" date="2021-12" db="EMBL/GenBank/DDBJ databases">
        <title>Enterovibrio ZSDZ35 sp. nov. and Enterovibrio ZSDZ42 sp. nov., isolated from coastal seawater in Qingdao.</title>
        <authorList>
            <person name="Zhang P."/>
        </authorList>
    </citation>
    <scope>NUCLEOTIDE SEQUENCE</scope>
    <source>
        <strain evidence="1">ZSDZ42</strain>
    </source>
</reference>
<protein>
    <submittedName>
        <fullName evidence="1">Uncharacterized protein</fullName>
    </submittedName>
</protein>
<comment type="caution">
    <text evidence="1">The sequence shown here is derived from an EMBL/GenBank/DDBJ whole genome shotgun (WGS) entry which is preliminary data.</text>
</comment>
<dbReference type="RefSeq" id="WP_274166425.1">
    <property type="nucleotide sequence ID" value="NZ_JAJUBC010000032.1"/>
</dbReference>